<evidence type="ECO:0000313" key="1">
    <source>
        <dbReference type="EMBL" id="QHU26160.1"/>
    </source>
</evidence>
<sequence>MSSQTFSRSVLQGIPEQRKQQDIDGLIERFIHELLHAAAMGKTSYMYQPPHDLIQTGHAIRINVSSNPPALGKTFLSSPSSATGMNSLSNTPLPVITIDDLVSAFQKKFPDCDVSYQETWVDIDSNNRSLKKGILIDWS</sequence>
<proteinExistence type="predicted"/>
<dbReference type="AlphaFoldDB" id="A0A6C0L7D4"/>
<protein>
    <submittedName>
        <fullName evidence="1">Uncharacterized protein</fullName>
    </submittedName>
</protein>
<accession>A0A6C0L7D4</accession>
<organism evidence="1">
    <name type="scientific">viral metagenome</name>
    <dbReference type="NCBI Taxonomy" id="1070528"/>
    <lineage>
        <taxon>unclassified sequences</taxon>
        <taxon>metagenomes</taxon>
        <taxon>organismal metagenomes</taxon>
    </lineage>
</organism>
<dbReference type="EMBL" id="MN740437">
    <property type="protein sequence ID" value="QHU26160.1"/>
    <property type="molecule type" value="Genomic_DNA"/>
</dbReference>
<reference evidence="1" key="1">
    <citation type="journal article" date="2020" name="Nature">
        <title>Giant virus diversity and host interactions through global metagenomics.</title>
        <authorList>
            <person name="Schulz F."/>
            <person name="Roux S."/>
            <person name="Paez-Espino D."/>
            <person name="Jungbluth S."/>
            <person name="Walsh D.A."/>
            <person name="Denef V.J."/>
            <person name="McMahon K.D."/>
            <person name="Konstantinidis K.T."/>
            <person name="Eloe-Fadrosh E.A."/>
            <person name="Kyrpides N.C."/>
            <person name="Woyke T."/>
        </authorList>
    </citation>
    <scope>NUCLEOTIDE SEQUENCE</scope>
    <source>
        <strain evidence="1">GVMAG-M-3300027759-16</strain>
    </source>
</reference>
<name>A0A6C0L7D4_9ZZZZ</name>